<evidence type="ECO:0000256" key="1">
    <source>
        <dbReference type="SAM" id="MobiDB-lite"/>
    </source>
</evidence>
<gene>
    <name evidence="2" type="ORF">WJX72_011483</name>
</gene>
<accession>A0AAW1PIA4</accession>
<name>A0AAW1PIA4_9CHLO</name>
<dbReference type="PANTHER" id="PTHR36397">
    <property type="entry name" value="OSJNBA0081L15.1 PROTEIN"/>
    <property type="match status" value="1"/>
</dbReference>
<evidence type="ECO:0000313" key="3">
    <source>
        <dbReference type="Proteomes" id="UP001489004"/>
    </source>
</evidence>
<proteinExistence type="predicted"/>
<dbReference type="PANTHER" id="PTHR36397:SF1">
    <property type="entry name" value="OS04G0482900 PROTEIN"/>
    <property type="match status" value="1"/>
</dbReference>
<dbReference type="Proteomes" id="UP001489004">
    <property type="component" value="Unassembled WGS sequence"/>
</dbReference>
<evidence type="ECO:0000313" key="2">
    <source>
        <dbReference type="EMBL" id="KAK9813251.1"/>
    </source>
</evidence>
<comment type="caution">
    <text evidence="2">The sequence shown here is derived from an EMBL/GenBank/DDBJ whole genome shotgun (WGS) entry which is preliminary data.</text>
</comment>
<protein>
    <submittedName>
        <fullName evidence="2">Uncharacterized protein</fullName>
    </submittedName>
</protein>
<reference evidence="2 3" key="1">
    <citation type="journal article" date="2024" name="Nat. Commun.">
        <title>Phylogenomics reveals the evolutionary origins of lichenization in chlorophyte algae.</title>
        <authorList>
            <person name="Puginier C."/>
            <person name="Libourel C."/>
            <person name="Otte J."/>
            <person name="Skaloud P."/>
            <person name="Haon M."/>
            <person name="Grisel S."/>
            <person name="Petersen M."/>
            <person name="Berrin J.G."/>
            <person name="Delaux P.M."/>
            <person name="Dal Grande F."/>
            <person name="Keller J."/>
        </authorList>
    </citation>
    <scope>NUCLEOTIDE SEQUENCE [LARGE SCALE GENOMIC DNA]</scope>
    <source>
        <strain evidence="2 3">SAG 2043</strain>
    </source>
</reference>
<organism evidence="2 3">
    <name type="scientific">[Myrmecia] bisecta</name>
    <dbReference type="NCBI Taxonomy" id="41462"/>
    <lineage>
        <taxon>Eukaryota</taxon>
        <taxon>Viridiplantae</taxon>
        <taxon>Chlorophyta</taxon>
        <taxon>core chlorophytes</taxon>
        <taxon>Trebouxiophyceae</taxon>
        <taxon>Trebouxiales</taxon>
        <taxon>Trebouxiaceae</taxon>
        <taxon>Myrmecia</taxon>
    </lineage>
</organism>
<keyword evidence="3" id="KW-1185">Reference proteome</keyword>
<feature type="region of interest" description="Disordered" evidence="1">
    <location>
        <begin position="1"/>
        <end position="58"/>
    </location>
</feature>
<dbReference type="AlphaFoldDB" id="A0AAW1PIA4"/>
<dbReference type="EMBL" id="JALJOR010000008">
    <property type="protein sequence ID" value="KAK9813251.1"/>
    <property type="molecule type" value="Genomic_DNA"/>
</dbReference>
<sequence>MPSQLGLQSGPGSIQCKSGVQGKRAKARRPGTFEVRVITPPPESLGIHSLPANTHNGDQIEVNGQDYVVSGLVVQYKLVRGAYQREHHRLDVQQTGRYFLNLCLDNLYDAAGRPRR</sequence>
<feature type="compositionally biased region" description="Polar residues" evidence="1">
    <location>
        <begin position="1"/>
        <end position="18"/>
    </location>
</feature>